<gene>
    <name evidence="8" type="primary">LOC105361932</name>
</gene>
<dbReference type="PANTHER" id="PTHR11132">
    <property type="entry name" value="SOLUTE CARRIER FAMILY 35"/>
    <property type="match status" value="1"/>
</dbReference>
<keyword evidence="4 5" id="KW-0472">Membrane</keyword>
<evidence type="ECO:0000313" key="8">
    <source>
        <dbReference type="RefSeq" id="XP_011497546.1"/>
    </source>
</evidence>
<dbReference type="SUPFAM" id="SSF103481">
    <property type="entry name" value="Multidrug resistance efflux transporter EmrE"/>
    <property type="match status" value="1"/>
</dbReference>
<dbReference type="RefSeq" id="XP_011497546.1">
    <property type="nucleotide sequence ID" value="XM_011499244.1"/>
</dbReference>
<reference evidence="8" key="1">
    <citation type="submission" date="2025-08" db="UniProtKB">
        <authorList>
            <consortium name="RefSeq"/>
        </authorList>
    </citation>
    <scope>IDENTIFICATION</scope>
</reference>
<feature type="transmembrane region" description="Helical" evidence="5">
    <location>
        <begin position="240"/>
        <end position="260"/>
    </location>
</feature>
<keyword evidence="3 5" id="KW-1133">Transmembrane helix</keyword>
<dbReference type="GO" id="GO:0016020">
    <property type="term" value="C:membrane"/>
    <property type="evidence" value="ECO:0007669"/>
    <property type="project" value="UniProtKB-SubCell"/>
</dbReference>
<accession>A0AAJ6YGB8</accession>
<dbReference type="Pfam" id="PF03151">
    <property type="entry name" value="TPT"/>
    <property type="match status" value="1"/>
</dbReference>
<organism evidence="7 8">
    <name type="scientific">Ceratosolen solmsi marchali</name>
    <dbReference type="NCBI Taxonomy" id="326594"/>
    <lineage>
        <taxon>Eukaryota</taxon>
        <taxon>Metazoa</taxon>
        <taxon>Ecdysozoa</taxon>
        <taxon>Arthropoda</taxon>
        <taxon>Hexapoda</taxon>
        <taxon>Insecta</taxon>
        <taxon>Pterygota</taxon>
        <taxon>Neoptera</taxon>
        <taxon>Endopterygota</taxon>
        <taxon>Hymenoptera</taxon>
        <taxon>Apocrita</taxon>
        <taxon>Proctotrupomorpha</taxon>
        <taxon>Chalcidoidea</taxon>
        <taxon>Agaonidae</taxon>
        <taxon>Agaoninae</taxon>
        <taxon>Ceratosolen</taxon>
    </lineage>
</organism>
<feature type="transmembrane region" description="Helical" evidence="5">
    <location>
        <begin position="12"/>
        <end position="31"/>
    </location>
</feature>
<dbReference type="CTD" id="40981"/>
<feature type="domain" description="Sugar phosphate transporter" evidence="6">
    <location>
        <begin position="15"/>
        <end position="280"/>
    </location>
</feature>
<feature type="transmembrane region" description="Helical" evidence="5">
    <location>
        <begin position="200"/>
        <end position="220"/>
    </location>
</feature>
<dbReference type="GeneID" id="105361932"/>
<dbReference type="InterPro" id="IPR050186">
    <property type="entry name" value="TPT_transporter"/>
</dbReference>
<protein>
    <submittedName>
        <fullName evidence="8">GDP-fucose transporter 1 isoform X1</fullName>
    </submittedName>
</protein>
<dbReference type="InterPro" id="IPR004853">
    <property type="entry name" value="Sugar_P_trans_dom"/>
</dbReference>
<evidence type="ECO:0000313" key="7">
    <source>
        <dbReference type="Proteomes" id="UP000695007"/>
    </source>
</evidence>
<feature type="transmembrane region" description="Helical" evidence="5">
    <location>
        <begin position="85"/>
        <end position="103"/>
    </location>
</feature>
<dbReference type="Proteomes" id="UP000695007">
    <property type="component" value="Unplaced"/>
</dbReference>
<keyword evidence="7" id="KW-1185">Reference proteome</keyword>
<feature type="transmembrane region" description="Helical" evidence="5">
    <location>
        <begin position="43"/>
        <end position="64"/>
    </location>
</feature>
<dbReference type="AlphaFoldDB" id="A0AAJ6YGB8"/>
<comment type="subcellular location">
    <subcellularLocation>
        <location evidence="1">Membrane</location>
        <topology evidence="1">Multi-pass membrane protein</topology>
    </subcellularLocation>
</comment>
<feature type="transmembrane region" description="Helical" evidence="5">
    <location>
        <begin position="165"/>
        <end position="188"/>
    </location>
</feature>
<proteinExistence type="predicted"/>
<evidence type="ECO:0000256" key="4">
    <source>
        <dbReference type="ARBA" id="ARBA00023136"/>
    </source>
</evidence>
<dbReference type="KEGG" id="csol:105361932"/>
<keyword evidence="2 5" id="KW-0812">Transmembrane</keyword>
<evidence type="ECO:0000256" key="3">
    <source>
        <dbReference type="ARBA" id="ARBA00022989"/>
    </source>
</evidence>
<evidence type="ECO:0000259" key="6">
    <source>
        <dbReference type="Pfam" id="PF03151"/>
    </source>
</evidence>
<evidence type="ECO:0000256" key="1">
    <source>
        <dbReference type="ARBA" id="ARBA00004141"/>
    </source>
</evidence>
<evidence type="ECO:0000256" key="2">
    <source>
        <dbReference type="ARBA" id="ARBA00022692"/>
    </source>
</evidence>
<name>A0AAJ6YGB8_9HYME</name>
<feature type="transmembrane region" description="Helical" evidence="5">
    <location>
        <begin position="295"/>
        <end position="314"/>
    </location>
</feature>
<dbReference type="InterPro" id="IPR037185">
    <property type="entry name" value="EmrE-like"/>
</dbReference>
<feature type="transmembrane region" description="Helical" evidence="5">
    <location>
        <begin position="142"/>
        <end position="159"/>
    </location>
</feature>
<evidence type="ECO:0000256" key="5">
    <source>
        <dbReference type="SAM" id="Phobius"/>
    </source>
</evidence>
<sequence>MNAKADVYHQYLYIIFVVSLYWIVSILMVFLNKILLSSDKIHLNAPLFITWFQCITCVGICRLLKGLSNVCPRYFYFPEGNPFSYKIVKTILPLSILFTGMIASNNLCLKYVGVAFYYIGRSLTTVFNVIFTYAILGEKTSLRIIICCALIIFGFWLGIDQENLIGSLSILGTFFGVLGSLTLSLYSIQTKKVLPTVNEEIWLLSYYNNVYSIILFIPLLLLNGEFQVVYNYDKICDLDFWAAMVISGMCGFAIGYVTMLQIKVTSPLTHNVSGTAKACVQTVLATHWYDEDKPVLWWLSNAIILSASAAYARIKQLNM</sequence>
<feature type="transmembrane region" description="Helical" evidence="5">
    <location>
        <begin position="115"/>
        <end position="135"/>
    </location>
</feature>